<accession>E6PDB3</accession>
<dbReference type="AlphaFoldDB" id="E6PDB3"/>
<dbReference type="InterPro" id="IPR027383">
    <property type="entry name" value="Znf_put"/>
</dbReference>
<evidence type="ECO:0000313" key="3">
    <source>
        <dbReference type="EMBL" id="CBH74465.1"/>
    </source>
</evidence>
<reference evidence="3" key="1">
    <citation type="submission" date="2009-10" db="EMBL/GenBank/DDBJ databases">
        <title>Diversity of trophic interactions inside an arsenic-rich microbial ecosystem.</title>
        <authorList>
            <person name="Bertin P.N."/>
            <person name="Heinrich-Salmeron A."/>
            <person name="Pelletier E."/>
            <person name="Goulhen-Chollet F."/>
            <person name="Arsene-Ploetze F."/>
            <person name="Gallien S."/>
            <person name="Calteau A."/>
            <person name="Vallenet D."/>
            <person name="Casiot C."/>
            <person name="Chane-Woon-Ming B."/>
            <person name="Giloteaux L."/>
            <person name="Barakat M."/>
            <person name="Bonnefoy V."/>
            <person name="Bruneel O."/>
            <person name="Chandler M."/>
            <person name="Cleiss J."/>
            <person name="Duran R."/>
            <person name="Elbaz-Poulichet F."/>
            <person name="Fonknechten N."/>
            <person name="Lauga B."/>
            <person name="Mornico D."/>
            <person name="Ortet P."/>
            <person name="Schaeffer C."/>
            <person name="Siguier P."/>
            <person name="Alexander Thil Smith A."/>
            <person name="Van Dorsselaer A."/>
            <person name="Weissenbach J."/>
            <person name="Medigue C."/>
            <person name="Le Paslier D."/>
        </authorList>
    </citation>
    <scope>NUCLEOTIDE SEQUENCE</scope>
</reference>
<feature type="domain" description="Putative zinc-finger" evidence="2">
    <location>
        <begin position="3"/>
        <end position="37"/>
    </location>
</feature>
<evidence type="ECO:0000256" key="1">
    <source>
        <dbReference type="SAM" id="Phobius"/>
    </source>
</evidence>
<gene>
    <name evidence="3" type="ORF">CARN1_2352</name>
</gene>
<comment type="caution">
    <text evidence="3">The sequence shown here is derived from an EMBL/GenBank/DDBJ whole genome shotgun (WGS) entry which is preliminary data.</text>
</comment>
<keyword evidence="1" id="KW-0472">Membrane</keyword>
<proteinExistence type="predicted"/>
<dbReference type="Gene3D" id="1.10.10.1320">
    <property type="entry name" value="Anti-sigma factor, zinc-finger domain"/>
    <property type="match status" value="1"/>
</dbReference>
<sequence length="184" mass="20117">MRCSSCNNDLDRYLEGTLSPARMRAVAEHLRTCDECRATLDELKVIDALLATTAPVELAPNFTYAVMAELRTMPQPRAFRLSHWALLTFYTIGAWIALVAFWLFARASATATLASASNNALTATSSTFAALGAGMHALAPYAPFTVIAASLVVAIDAAFFGALFFYQRRIRPHVLATIAIREER</sequence>
<protein>
    <recommendedName>
        <fullName evidence="2">Putative zinc-finger domain-containing protein</fullName>
    </recommendedName>
</protein>
<feature type="transmembrane region" description="Helical" evidence="1">
    <location>
        <begin position="141"/>
        <end position="166"/>
    </location>
</feature>
<organism evidence="3">
    <name type="scientific">mine drainage metagenome</name>
    <dbReference type="NCBI Taxonomy" id="410659"/>
    <lineage>
        <taxon>unclassified sequences</taxon>
        <taxon>metagenomes</taxon>
        <taxon>ecological metagenomes</taxon>
    </lineage>
</organism>
<keyword evidence="1" id="KW-0812">Transmembrane</keyword>
<evidence type="ECO:0000259" key="2">
    <source>
        <dbReference type="Pfam" id="PF13490"/>
    </source>
</evidence>
<dbReference type="Pfam" id="PF13490">
    <property type="entry name" value="zf-HC2"/>
    <property type="match status" value="1"/>
</dbReference>
<feature type="transmembrane region" description="Helical" evidence="1">
    <location>
        <begin position="81"/>
        <end position="105"/>
    </location>
</feature>
<dbReference type="InterPro" id="IPR041916">
    <property type="entry name" value="Anti_sigma_zinc_sf"/>
</dbReference>
<dbReference type="EMBL" id="CABL01000001">
    <property type="protein sequence ID" value="CBH74465.1"/>
    <property type="molecule type" value="Genomic_DNA"/>
</dbReference>
<keyword evidence="1" id="KW-1133">Transmembrane helix</keyword>
<name>E6PDB3_9ZZZZ</name>